<dbReference type="InterPro" id="IPR051396">
    <property type="entry name" value="Bact_Antivir_Def_Nuclease"/>
</dbReference>
<dbReference type="EMBL" id="CP029190">
    <property type="protein sequence ID" value="QES47269.1"/>
    <property type="molecule type" value="Genomic_DNA"/>
</dbReference>
<dbReference type="Pfam" id="PF13175">
    <property type="entry name" value="AAA_15"/>
    <property type="match status" value="1"/>
</dbReference>
<dbReference type="InterPro" id="IPR038729">
    <property type="entry name" value="Rad50/SbcC_AAA"/>
</dbReference>
<accession>A0A5P2D2C5</accession>
<dbReference type="SUPFAM" id="SSF52540">
    <property type="entry name" value="P-loop containing nucleoside triphosphate hydrolases"/>
    <property type="match status" value="1"/>
</dbReference>
<organism evidence="2 3">
    <name type="scientific">Streptomyces venezuelae</name>
    <dbReference type="NCBI Taxonomy" id="54571"/>
    <lineage>
        <taxon>Bacteria</taxon>
        <taxon>Bacillati</taxon>
        <taxon>Actinomycetota</taxon>
        <taxon>Actinomycetes</taxon>
        <taxon>Kitasatosporales</taxon>
        <taxon>Streptomycetaceae</taxon>
        <taxon>Streptomyces</taxon>
    </lineage>
</organism>
<feature type="domain" description="AAA+ ATPase" evidence="1">
    <location>
        <begin position="45"/>
        <end position="299"/>
    </location>
</feature>
<proteinExistence type="predicted"/>
<dbReference type="InterPro" id="IPR027417">
    <property type="entry name" value="P-loop_NTPase"/>
</dbReference>
<dbReference type="Pfam" id="PF13476">
    <property type="entry name" value="AAA_23"/>
    <property type="match status" value="1"/>
</dbReference>
<reference evidence="2 3" key="1">
    <citation type="submission" date="2018-05" db="EMBL/GenBank/DDBJ databases">
        <title>Streptomyces venezuelae.</title>
        <authorList>
            <person name="Kim W."/>
            <person name="Lee N."/>
            <person name="Cho B.-K."/>
        </authorList>
    </citation>
    <scope>NUCLEOTIDE SEQUENCE [LARGE SCALE GENOMIC DNA]</scope>
    <source>
        <strain evidence="2 3">ATCC 21782</strain>
    </source>
</reference>
<dbReference type="PANTHER" id="PTHR43581">
    <property type="entry name" value="ATP/GTP PHOSPHATASE"/>
    <property type="match status" value="1"/>
</dbReference>
<evidence type="ECO:0000313" key="2">
    <source>
        <dbReference type="EMBL" id="QES47269.1"/>
    </source>
</evidence>
<dbReference type="AlphaFoldDB" id="A0A5P2D2C5"/>
<dbReference type="Proteomes" id="UP000325211">
    <property type="component" value="Chromosome"/>
</dbReference>
<dbReference type="RefSeq" id="WP_150206278.1">
    <property type="nucleotide sequence ID" value="NZ_CP029190.1"/>
</dbReference>
<sequence>MSHDDRVRKLGTKFEKARYPTFGPMLLGMRVQGFRGVADLTLEFKSPVTAISGLNGTGKSTVVQLAAAAFRQPTDHPWHRYYVAYFFPVSVADPEPFTTGAQVQYLYAADSGLGVQQVTVTRAVKEWSGYKRQPERATYYRGFTQFIPKVEKRDLSIYGGSSLELGEANPLDATAANHVGRILAVPYEHLGFTEVLTTQKTATLAMAGRSGRRYSENHMGTGEGRVLYMVNTMETAPPKSLIILEEPETSLHGDAQVRLAKYLVEVALRRGHQIIITTHSSAILGQLGRDSVVYLRRTPTGDVTATHGLSTYQIDSHLQREGRIPGGITVCVEDEFARHLATEIFRTVDPDLLTGCSFLTIGGGQEIPKAVKLLREAKVRAVGLSDGDMPHDGTGGVRTLPGTEPPEKEVFAHPAVKSHFADVPYSIDLDEVLAGVADHHDYAQTVAARLMLDEVAVISVACRTYAAAHQAGDFDAVVGFVRKEVGDRR</sequence>
<dbReference type="PANTHER" id="PTHR43581:SF2">
    <property type="entry name" value="EXCINUCLEASE ATPASE SUBUNIT"/>
    <property type="match status" value="1"/>
</dbReference>
<dbReference type="InterPro" id="IPR041685">
    <property type="entry name" value="AAA_GajA/Old/RecF-like"/>
</dbReference>
<dbReference type="GO" id="GO:0016887">
    <property type="term" value="F:ATP hydrolysis activity"/>
    <property type="evidence" value="ECO:0007669"/>
    <property type="project" value="InterPro"/>
</dbReference>
<evidence type="ECO:0000259" key="1">
    <source>
        <dbReference type="SMART" id="SM00382"/>
    </source>
</evidence>
<dbReference type="GO" id="GO:0006302">
    <property type="term" value="P:double-strand break repair"/>
    <property type="evidence" value="ECO:0007669"/>
    <property type="project" value="InterPro"/>
</dbReference>
<dbReference type="InterPro" id="IPR003593">
    <property type="entry name" value="AAA+_ATPase"/>
</dbReference>
<dbReference type="SMART" id="SM00382">
    <property type="entry name" value="AAA"/>
    <property type="match status" value="1"/>
</dbReference>
<protein>
    <recommendedName>
        <fullName evidence="1">AAA+ ATPase domain-containing protein</fullName>
    </recommendedName>
</protein>
<name>A0A5P2D2C5_STRVZ</name>
<gene>
    <name evidence="2" type="ORF">DEJ50_04910</name>
</gene>
<evidence type="ECO:0000313" key="3">
    <source>
        <dbReference type="Proteomes" id="UP000325211"/>
    </source>
</evidence>
<dbReference type="OrthoDB" id="104167at2"/>
<dbReference type="Gene3D" id="3.40.50.300">
    <property type="entry name" value="P-loop containing nucleotide triphosphate hydrolases"/>
    <property type="match status" value="2"/>
</dbReference>